<feature type="coiled-coil region" evidence="1">
    <location>
        <begin position="231"/>
        <end position="258"/>
    </location>
</feature>
<accession>A0A1Z4J9F0</accession>
<dbReference type="CDD" id="cd06260">
    <property type="entry name" value="DUF820-like"/>
    <property type="match status" value="1"/>
</dbReference>
<evidence type="ECO:0000256" key="1">
    <source>
        <dbReference type="SAM" id="Coils"/>
    </source>
</evidence>
<protein>
    <submittedName>
        <fullName evidence="2">Uncharacterized protein</fullName>
    </submittedName>
</protein>
<organism evidence="2 3">
    <name type="scientific">Leptolyngbya boryana NIES-2135</name>
    <dbReference type="NCBI Taxonomy" id="1973484"/>
    <lineage>
        <taxon>Bacteria</taxon>
        <taxon>Bacillati</taxon>
        <taxon>Cyanobacteriota</taxon>
        <taxon>Cyanophyceae</taxon>
        <taxon>Leptolyngbyales</taxon>
        <taxon>Leptolyngbyaceae</taxon>
        <taxon>Leptolyngbya group</taxon>
        <taxon>Leptolyngbya</taxon>
    </lineage>
</organism>
<keyword evidence="1" id="KW-0175">Coiled coil</keyword>
<dbReference type="InterPro" id="IPR008538">
    <property type="entry name" value="Uma2"/>
</dbReference>
<name>A0A1Z4J9F0_LEPBY</name>
<sequence length="265" mass="30123">MTQQLINTDEIVTELDISHLTIEDDTPVDNLQSEKQQRLLVEPLYSSRPIPAPFLAAANVGLFYILKGDPIVPDMMLSLGVQCADDFSQRENRAYFVWEFGKLPEVCIEIVSNKEGDELTLSSKSKQKGKTTAKKDLYAQIRIPYYVVFDPLRQIQTKTDMNTALLRVWSNSAGRYTELTPAQGISDVGQMVWLEEVGLGLTLWSGQFEEDITRVWLRWCSRDGQVIPTGAERAETERLRAETERQRAERLAEKLRSLGVDPDQI</sequence>
<evidence type="ECO:0000313" key="2">
    <source>
        <dbReference type="EMBL" id="BAY53405.1"/>
    </source>
</evidence>
<dbReference type="PANTHER" id="PTHR33352">
    <property type="entry name" value="SLR1095 PROTEIN"/>
    <property type="match status" value="1"/>
</dbReference>
<keyword evidence="3" id="KW-1185">Reference proteome</keyword>
<reference evidence="2 3" key="1">
    <citation type="submission" date="2017-06" db="EMBL/GenBank/DDBJ databases">
        <title>Genome sequencing of cyanobaciteial culture collection at National Institute for Environmental Studies (NIES).</title>
        <authorList>
            <person name="Hirose Y."/>
            <person name="Shimura Y."/>
            <person name="Fujisawa T."/>
            <person name="Nakamura Y."/>
            <person name="Kawachi M."/>
        </authorList>
    </citation>
    <scope>NUCLEOTIDE SEQUENCE [LARGE SCALE GENOMIC DNA]</scope>
    <source>
        <strain evidence="2 3">NIES-2135</strain>
    </source>
</reference>
<proteinExistence type="predicted"/>
<dbReference type="PANTHER" id="PTHR33352:SF3">
    <property type="entry name" value="SLR1612 PROTEIN"/>
    <property type="match status" value="1"/>
</dbReference>
<dbReference type="EMBL" id="AP018203">
    <property type="protein sequence ID" value="BAY53405.1"/>
    <property type="molecule type" value="Genomic_DNA"/>
</dbReference>
<dbReference type="Proteomes" id="UP000217895">
    <property type="component" value="Chromosome"/>
</dbReference>
<evidence type="ECO:0000313" key="3">
    <source>
        <dbReference type="Proteomes" id="UP000217895"/>
    </source>
</evidence>
<gene>
    <name evidence="2" type="ORF">NIES2135_02100</name>
</gene>
<dbReference type="AlphaFoldDB" id="A0A1Z4J9F0"/>